<organism evidence="3 4">
    <name type="scientific">Saccharolobus caldissimus</name>
    <dbReference type="NCBI Taxonomy" id="1702097"/>
    <lineage>
        <taxon>Archaea</taxon>
        <taxon>Thermoproteota</taxon>
        <taxon>Thermoprotei</taxon>
        <taxon>Sulfolobales</taxon>
        <taxon>Sulfolobaceae</taxon>
        <taxon>Saccharolobus</taxon>
    </lineage>
</organism>
<dbReference type="InterPro" id="IPR052528">
    <property type="entry name" value="Sugar_transport-like"/>
</dbReference>
<dbReference type="EMBL" id="AP025226">
    <property type="protein sequence ID" value="BDC00015.1"/>
    <property type="molecule type" value="Genomic_DNA"/>
</dbReference>
<dbReference type="InterPro" id="IPR020846">
    <property type="entry name" value="MFS_dom"/>
</dbReference>
<evidence type="ECO:0000256" key="1">
    <source>
        <dbReference type="SAM" id="Phobius"/>
    </source>
</evidence>
<keyword evidence="1" id="KW-0812">Transmembrane</keyword>
<gene>
    <name evidence="3" type="ORF">SACC_30310</name>
</gene>
<keyword evidence="1" id="KW-0472">Membrane</keyword>
<dbReference type="Proteomes" id="UP001319921">
    <property type="component" value="Chromosome"/>
</dbReference>
<evidence type="ECO:0000313" key="4">
    <source>
        <dbReference type="Proteomes" id="UP001319921"/>
    </source>
</evidence>
<feature type="transmembrane region" description="Helical" evidence="1">
    <location>
        <begin position="63"/>
        <end position="84"/>
    </location>
</feature>
<dbReference type="PANTHER" id="PTHR23526:SF2">
    <property type="entry name" value="MAJOR FACILITATOR SUPERFAMILY (MFS) PROFILE DOMAIN-CONTAINING PROTEIN"/>
    <property type="match status" value="1"/>
</dbReference>
<feature type="transmembrane region" description="Helical" evidence="1">
    <location>
        <begin position="225"/>
        <end position="244"/>
    </location>
</feature>
<feature type="transmembrane region" description="Helical" evidence="1">
    <location>
        <begin position="150"/>
        <end position="170"/>
    </location>
</feature>
<dbReference type="InterPro" id="IPR036259">
    <property type="entry name" value="MFS_trans_sf"/>
</dbReference>
<sequence length="375" mass="42150">MKYLKIFAILSNLANNLVTPFISFVSAYFGMSSEEIALVTSATNAIPNISQYFLNFIKSRAKFLLFIGTLINGVLWILSAFIPFSWIFLITYFGITISIGVANFGWLLIMDKVSENSRGSTLSLYLVYATIGGLIATLITGIITETNTELIRYFFLLSGMLFSTSAYLSNKIEVDVNYESRINSPNGYIKRFLIVSFLFNLVLSFAWPIFPLAQVYKFHMNDENVAILNVETGILTILFQRIVAKLTDLRRRLTMFLGSITYTIFPLSYSLSNNVNYLYIANIASGFTNAVSSVTYIAYLFDNSNETNLKRDLAFYNLVVGFGILLGSIIGGILYNYMIKFYAPILAINTMLISASVLRLIVSPLFLTLKDKKEV</sequence>
<dbReference type="GO" id="GO:0022857">
    <property type="term" value="F:transmembrane transporter activity"/>
    <property type="evidence" value="ECO:0007669"/>
    <property type="project" value="InterPro"/>
</dbReference>
<dbReference type="InterPro" id="IPR011701">
    <property type="entry name" value="MFS"/>
</dbReference>
<dbReference type="SUPFAM" id="SSF103473">
    <property type="entry name" value="MFS general substrate transporter"/>
    <property type="match status" value="1"/>
</dbReference>
<feature type="domain" description="Major facilitator superfamily (MFS) profile" evidence="2">
    <location>
        <begin position="125"/>
        <end position="375"/>
    </location>
</feature>
<accession>A0AAQ4CW33</accession>
<dbReference type="AlphaFoldDB" id="A0AAQ4CW33"/>
<protein>
    <submittedName>
        <fullName evidence="3">MFS transporter</fullName>
    </submittedName>
</protein>
<feature type="transmembrane region" description="Helical" evidence="1">
    <location>
        <begin position="36"/>
        <end position="56"/>
    </location>
</feature>
<dbReference type="GeneID" id="68867754"/>
<keyword evidence="4" id="KW-1185">Reference proteome</keyword>
<feature type="transmembrane region" description="Helical" evidence="1">
    <location>
        <begin position="277"/>
        <end position="301"/>
    </location>
</feature>
<evidence type="ECO:0000259" key="2">
    <source>
        <dbReference type="PROSITE" id="PS50850"/>
    </source>
</evidence>
<dbReference type="Pfam" id="PF07690">
    <property type="entry name" value="MFS_1"/>
    <property type="match status" value="1"/>
</dbReference>
<name>A0AAQ4CW33_9CREN</name>
<feature type="transmembrane region" description="Helical" evidence="1">
    <location>
        <begin position="90"/>
        <end position="110"/>
    </location>
</feature>
<dbReference type="RefSeq" id="WP_229570665.1">
    <property type="nucleotide sequence ID" value="NZ_AP025226.1"/>
</dbReference>
<dbReference type="PROSITE" id="PS50850">
    <property type="entry name" value="MFS"/>
    <property type="match status" value="1"/>
</dbReference>
<feature type="transmembrane region" description="Helical" evidence="1">
    <location>
        <begin position="253"/>
        <end position="271"/>
    </location>
</feature>
<dbReference type="Gene3D" id="1.20.1250.20">
    <property type="entry name" value="MFS general substrate transporter like domains"/>
    <property type="match status" value="2"/>
</dbReference>
<keyword evidence="1" id="KW-1133">Transmembrane helix</keyword>
<feature type="transmembrane region" description="Helical" evidence="1">
    <location>
        <begin position="122"/>
        <end position="144"/>
    </location>
</feature>
<dbReference type="PANTHER" id="PTHR23526">
    <property type="entry name" value="INTEGRAL MEMBRANE TRANSPORT PROTEIN-RELATED"/>
    <property type="match status" value="1"/>
</dbReference>
<feature type="transmembrane region" description="Helical" evidence="1">
    <location>
        <begin position="341"/>
        <end position="362"/>
    </location>
</feature>
<reference evidence="3 4" key="1">
    <citation type="journal article" date="2022" name="Microbiol. Resour. Announc.">
        <title>Complete Genome Sequence of the Hyperthermophilic and Acidophilic Archaeon Saccharolobus caldissimus Strain HS-3T.</title>
        <authorList>
            <person name="Sakai H.D."/>
            <person name="Kurosawa N."/>
        </authorList>
    </citation>
    <scope>NUCLEOTIDE SEQUENCE [LARGE SCALE GENOMIC DNA]</scope>
    <source>
        <strain evidence="3 4">JCM32116</strain>
    </source>
</reference>
<feature type="transmembrane region" description="Helical" evidence="1">
    <location>
        <begin position="191"/>
        <end position="213"/>
    </location>
</feature>
<dbReference type="KEGG" id="scas:SACC_30310"/>
<proteinExistence type="predicted"/>
<feature type="transmembrane region" description="Helical" evidence="1">
    <location>
        <begin position="7"/>
        <end position="30"/>
    </location>
</feature>
<feature type="transmembrane region" description="Helical" evidence="1">
    <location>
        <begin position="313"/>
        <end position="335"/>
    </location>
</feature>
<evidence type="ECO:0000313" key="3">
    <source>
        <dbReference type="EMBL" id="BDC00015.1"/>
    </source>
</evidence>